<name>A0A3D8K3B3_9BURK</name>
<feature type="domain" description="UspA" evidence="2">
    <location>
        <begin position="1"/>
        <end position="146"/>
    </location>
</feature>
<dbReference type="AlphaFoldDB" id="A0A3D8K3B3"/>
<keyword evidence="4" id="KW-1185">Reference proteome</keyword>
<organism evidence="3 4">
    <name type="scientific">Trinickia dinghuensis</name>
    <dbReference type="NCBI Taxonomy" id="2291023"/>
    <lineage>
        <taxon>Bacteria</taxon>
        <taxon>Pseudomonadati</taxon>
        <taxon>Pseudomonadota</taxon>
        <taxon>Betaproteobacteria</taxon>
        <taxon>Burkholderiales</taxon>
        <taxon>Burkholderiaceae</taxon>
        <taxon>Trinickia</taxon>
    </lineage>
</organism>
<dbReference type="PRINTS" id="PR01438">
    <property type="entry name" value="UNVRSLSTRESS"/>
</dbReference>
<evidence type="ECO:0000256" key="1">
    <source>
        <dbReference type="ARBA" id="ARBA00008791"/>
    </source>
</evidence>
<dbReference type="InterPro" id="IPR006015">
    <property type="entry name" value="Universal_stress_UspA"/>
</dbReference>
<dbReference type="EMBL" id="QRGA01000005">
    <property type="protein sequence ID" value="RDU99365.1"/>
    <property type="molecule type" value="Genomic_DNA"/>
</dbReference>
<accession>A0A3D8K3B3</accession>
<evidence type="ECO:0000313" key="3">
    <source>
        <dbReference type="EMBL" id="RDU99365.1"/>
    </source>
</evidence>
<gene>
    <name evidence="3" type="ORF">DWV00_09690</name>
</gene>
<dbReference type="SUPFAM" id="SSF52402">
    <property type="entry name" value="Adenine nucleotide alpha hydrolases-like"/>
    <property type="match status" value="1"/>
</dbReference>
<sequence>MYKRILAALDGSRAARLALDEGIGIARAFGAQMLAVSVVEHAPQIVDVGTVYAPGPVVESTQSEAAAVALEEAREAFSAQHVDGSVRGVDAYGESVAAALARVCDEWEPDLIVMGTHGRHGLNRALLGSVAESLLREASVPVLLIRHNVDVGADTGEKPAL</sequence>
<dbReference type="OrthoDB" id="8547832at2"/>
<dbReference type="Pfam" id="PF00582">
    <property type="entry name" value="Usp"/>
    <property type="match status" value="1"/>
</dbReference>
<dbReference type="InterPro" id="IPR006016">
    <property type="entry name" value="UspA"/>
</dbReference>
<proteinExistence type="inferred from homology"/>
<dbReference type="PANTHER" id="PTHR46268:SF15">
    <property type="entry name" value="UNIVERSAL STRESS PROTEIN HP_0031"/>
    <property type="match status" value="1"/>
</dbReference>
<evidence type="ECO:0000313" key="4">
    <source>
        <dbReference type="Proteomes" id="UP000256838"/>
    </source>
</evidence>
<evidence type="ECO:0000259" key="2">
    <source>
        <dbReference type="Pfam" id="PF00582"/>
    </source>
</evidence>
<dbReference type="Gene3D" id="3.40.50.620">
    <property type="entry name" value="HUPs"/>
    <property type="match status" value="1"/>
</dbReference>
<protein>
    <submittedName>
        <fullName evidence="3">Universal stress protein</fullName>
    </submittedName>
</protein>
<comment type="caution">
    <text evidence="3">The sequence shown here is derived from an EMBL/GenBank/DDBJ whole genome shotgun (WGS) entry which is preliminary data.</text>
</comment>
<reference evidence="3 4" key="1">
    <citation type="submission" date="2018-08" db="EMBL/GenBank/DDBJ databases">
        <title>Paraburkholderia sp. DHOM06 isolated from forest soil.</title>
        <authorList>
            <person name="Gao Z.-H."/>
            <person name="Qiu L.-H."/>
        </authorList>
    </citation>
    <scope>NUCLEOTIDE SEQUENCE [LARGE SCALE GENOMIC DNA]</scope>
    <source>
        <strain evidence="3 4">DHOM06</strain>
    </source>
</reference>
<dbReference type="Proteomes" id="UP000256838">
    <property type="component" value="Unassembled WGS sequence"/>
</dbReference>
<dbReference type="CDD" id="cd00293">
    <property type="entry name" value="USP-like"/>
    <property type="match status" value="1"/>
</dbReference>
<dbReference type="RefSeq" id="WP_115533340.1">
    <property type="nucleotide sequence ID" value="NZ_QRGA01000005.1"/>
</dbReference>
<comment type="similarity">
    <text evidence="1">Belongs to the universal stress protein A family.</text>
</comment>
<dbReference type="PANTHER" id="PTHR46268">
    <property type="entry name" value="STRESS RESPONSE PROTEIN NHAX"/>
    <property type="match status" value="1"/>
</dbReference>
<dbReference type="InterPro" id="IPR014729">
    <property type="entry name" value="Rossmann-like_a/b/a_fold"/>
</dbReference>